<keyword evidence="2" id="KW-0812">Transmembrane</keyword>
<gene>
    <name evidence="5" type="ORF">ACGFYS_24835</name>
</gene>
<dbReference type="EMBL" id="JBICZW010000017">
    <property type="protein sequence ID" value="MFG3192162.1"/>
    <property type="molecule type" value="Genomic_DNA"/>
</dbReference>
<keyword evidence="2" id="KW-1133">Transmembrane helix</keyword>
<dbReference type="Pfam" id="PF13828">
    <property type="entry name" value="DUF4190"/>
    <property type="match status" value="1"/>
</dbReference>
<name>A0ABW7BXE9_9ACTN</name>
<feature type="domain" description="DUF4190" evidence="3">
    <location>
        <begin position="71"/>
        <end position="126"/>
    </location>
</feature>
<comment type="caution">
    <text evidence="5">The sequence shown here is derived from an EMBL/GenBank/DDBJ whole genome shotgun (WGS) entry which is preliminary data.</text>
</comment>
<sequence length="401" mass="42193">MEPSQPSQPSEPVVPVVPAAPGGPPAPVPGPAAHPGAGPYAAPGPYTSPGMPYAGPYGPYGRPPAPATSGLAVGSLVSGIVCCLPPLGLVLGIFALRRIRKGGQSGKGLAIAGIALSTVSTLLVVLGLATGQIQDAVRGFGEGVREAAASRSPMELRTGQCFLDDAEEGGYTLGVETVDCARPHDGEITGRFEVTGFDRWPGDDELERLGEARCEALGADYALDTWALGTGTLSLYYYPDRQSWREGERRVACGLGGEERTKGSLRSDRTTLTPDQLAFLTGANPIEDALYAEPEEDPEEELQSNRAWAADVRSAIDTARSGMRGRVWERPAQAPVKEYLASLDAASKRWAKLALAKDADAFWEEYDQAWELMPADDGAAVRKALGLTDTPPEAPGEHGSA</sequence>
<feature type="region of interest" description="Disordered" evidence="1">
    <location>
        <begin position="1"/>
        <end position="36"/>
    </location>
</feature>
<dbReference type="Pfam" id="PF13845">
    <property type="entry name" value="Septum_form"/>
    <property type="match status" value="1"/>
</dbReference>
<feature type="transmembrane region" description="Helical" evidence="2">
    <location>
        <begin position="108"/>
        <end position="129"/>
    </location>
</feature>
<evidence type="ECO:0000259" key="3">
    <source>
        <dbReference type="Pfam" id="PF13828"/>
    </source>
</evidence>
<evidence type="ECO:0000313" key="6">
    <source>
        <dbReference type="Proteomes" id="UP001604282"/>
    </source>
</evidence>
<dbReference type="Proteomes" id="UP001604282">
    <property type="component" value="Unassembled WGS sequence"/>
</dbReference>
<feature type="compositionally biased region" description="Polar residues" evidence="1">
    <location>
        <begin position="1"/>
        <end position="10"/>
    </location>
</feature>
<evidence type="ECO:0000256" key="2">
    <source>
        <dbReference type="SAM" id="Phobius"/>
    </source>
</evidence>
<evidence type="ECO:0000256" key="1">
    <source>
        <dbReference type="SAM" id="MobiDB-lite"/>
    </source>
</evidence>
<feature type="transmembrane region" description="Helical" evidence="2">
    <location>
        <begin position="71"/>
        <end position="96"/>
    </location>
</feature>
<feature type="domain" description="Septum formation-related" evidence="4">
    <location>
        <begin position="156"/>
        <end position="253"/>
    </location>
</feature>
<dbReference type="InterPro" id="IPR025241">
    <property type="entry name" value="DUF4190"/>
</dbReference>
<evidence type="ECO:0000259" key="4">
    <source>
        <dbReference type="Pfam" id="PF13845"/>
    </source>
</evidence>
<evidence type="ECO:0000313" key="5">
    <source>
        <dbReference type="EMBL" id="MFG3192162.1"/>
    </source>
</evidence>
<proteinExistence type="predicted"/>
<reference evidence="5 6" key="1">
    <citation type="submission" date="2024-10" db="EMBL/GenBank/DDBJ databases">
        <title>The Natural Products Discovery Center: Release of the First 8490 Sequenced Strains for Exploring Actinobacteria Biosynthetic Diversity.</title>
        <authorList>
            <person name="Kalkreuter E."/>
            <person name="Kautsar S.A."/>
            <person name="Yang D."/>
            <person name="Bader C.D."/>
            <person name="Teijaro C.N."/>
            <person name="Fluegel L."/>
            <person name="Davis C.M."/>
            <person name="Simpson J.R."/>
            <person name="Lauterbach L."/>
            <person name="Steele A.D."/>
            <person name="Gui C."/>
            <person name="Meng S."/>
            <person name="Li G."/>
            <person name="Viehrig K."/>
            <person name="Ye F."/>
            <person name="Su P."/>
            <person name="Kiefer A.F."/>
            <person name="Nichols A."/>
            <person name="Cepeda A.J."/>
            <person name="Yan W."/>
            <person name="Fan B."/>
            <person name="Jiang Y."/>
            <person name="Adhikari A."/>
            <person name="Zheng C.-J."/>
            <person name="Schuster L."/>
            <person name="Cowan T.M."/>
            <person name="Smanski M.J."/>
            <person name="Chevrette M.G."/>
            <person name="De Carvalho L.P.S."/>
            <person name="Shen B."/>
        </authorList>
    </citation>
    <scope>NUCLEOTIDE SEQUENCE [LARGE SCALE GENOMIC DNA]</scope>
    <source>
        <strain evidence="5 6">NPDC048229</strain>
    </source>
</reference>
<dbReference type="InterPro" id="IPR026004">
    <property type="entry name" value="Septum_form"/>
</dbReference>
<accession>A0ABW7BXE9</accession>
<organism evidence="5 6">
    <name type="scientific">Streptomyces omiyaensis</name>
    <dbReference type="NCBI Taxonomy" id="68247"/>
    <lineage>
        <taxon>Bacteria</taxon>
        <taxon>Bacillati</taxon>
        <taxon>Actinomycetota</taxon>
        <taxon>Actinomycetes</taxon>
        <taxon>Kitasatosporales</taxon>
        <taxon>Streptomycetaceae</taxon>
        <taxon>Streptomyces</taxon>
    </lineage>
</organism>
<keyword evidence="2" id="KW-0472">Membrane</keyword>
<feature type="compositionally biased region" description="Pro residues" evidence="1">
    <location>
        <begin position="21"/>
        <end position="32"/>
    </location>
</feature>
<dbReference type="RefSeq" id="WP_189851533.1">
    <property type="nucleotide sequence ID" value="NZ_BMVV01000017.1"/>
</dbReference>
<keyword evidence="6" id="KW-1185">Reference proteome</keyword>
<protein>
    <submittedName>
        <fullName evidence="5">DUF4190 domain-containing protein</fullName>
    </submittedName>
</protein>